<sequence length="333" mass="37902">MTSGILFVSMQRQLHFWNDGADIQDNGEAIDAPKTNAPLEQLEVTRNDMRELFVNPDRQHYYDGLPHEQWPAPEVNRDSITVDRIRNDIDGPAHRFEIRRHDYVEVYIDVETVRYGFVVGISNKRQQVRVAIDGEESETWYDTACVFPAIEREAPVKGQPTNDDEQVGETVESLSVQEQVERRIQKQSHYTSLKIVSLVRVGSMKGRHKLTSTKEACEFFRQYWMENPSPDQERFVVSLLNTKHVVQGVVMITQGTLDASLVHPREVFRPAILESSSAICLSHNHPSGDPSPSREDHQVTERLTEAGKLLGITVLDHIIFADGTNEAVSLREC</sequence>
<protein>
    <submittedName>
        <fullName evidence="7">Protein containing DUF2466</fullName>
    </submittedName>
</protein>
<keyword evidence="3" id="KW-0378">Hydrolase</keyword>
<keyword evidence="4" id="KW-0862">Zinc</keyword>
<keyword evidence="8" id="KW-1185">Reference proteome</keyword>
<keyword evidence="1" id="KW-0645">Protease</keyword>
<evidence type="ECO:0000256" key="3">
    <source>
        <dbReference type="ARBA" id="ARBA00022801"/>
    </source>
</evidence>
<dbReference type="PANTHER" id="PTHR30471">
    <property type="entry name" value="DNA REPAIR PROTEIN RADC"/>
    <property type="match status" value="1"/>
</dbReference>
<dbReference type="InterPro" id="IPR025657">
    <property type="entry name" value="RadC_JAB"/>
</dbReference>
<evidence type="ECO:0000256" key="2">
    <source>
        <dbReference type="ARBA" id="ARBA00022723"/>
    </source>
</evidence>
<proteinExistence type="predicted"/>
<dbReference type="PROSITE" id="PS50249">
    <property type="entry name" value="MPN"/>
    <property type="match status" value="1"/>
</dbReference>
<dbReference type="GO" id="GO:0006508">
    <property type="term" value="P:proteolysis"/>
    <property type="evidence" value="ECO:0007669"/>
    <property type="project" value="UniProtKB-KW"/>
</dbReference>
<dbReference type="PATRIC" id="fig|1265738.3.peg.6605"/>
<dbReference type="Proteomes" id="UP000011991">
    <property type="component" value="Unassembled WGS sequence"/>
</dbReference>
<accession>M5RR66</accession>
<dbReference type="Pfam" id="PF04002">
    <property type="entry name" value="RadC"/>
    <property type="match status" value="1"/>
</dbReference>
<evidence type="ECO:0000256" key="4">
    <source>
        <dbReference type="ARBA" id="ARBA00022833"/>
    </source>
</evidence>
<name>M5RR66_9BACT</name>
<dbReference type="InterPro" id="IPR020891">
    <property type="entry name" value="UPF0758_CS"/>
</dbReference>
<reference evidence="7 8" key="1">
    <citation type="journal article" date="2013" name="Mar. Genomics">
        <title>Expression of sulfatases in Rhodopirellula baltica and the diversity of sulfatases in the genus Rhodopirellula.</title>
        <authorList>
            <person name="Wegner C.E."/>
            <person name="Richter-Heitmann T."/>
            <person name="Klindworth A."/>
            <person name="Klockow C."/>
            <person name="Richter M."/>
            <person name="Achstetter T."/>
            <person name="Glockner F.O."/>
            <person name="Harder J."/>
        </authorList>
    </citation>
    <scope>NUCLEOTIDE SEQUENCE [LARGE SCALE GENOMIC DNA]</scope>
    <source>
        <strain evidence="7 8">SM1</strain>
    </source>
</reference>
<evidence type="ECO:0000256" key="1">
    <source>
        <dbReference type="ARBA" id="ARBA00022670"/>
    </source>
</evidence>
<comment type="caution">
    <text evidence="7">The sequence shown here is derived from an EMBL/GenBank/DDBJ whole genome shotgun (WGS) entry which is preliminary data.</text>
</comment>
<evidence type="ECO:0000313" key="7">
    <source>
        <dbReference type="EMBL" id="EMI16459.1"/>
    </source>
</evidence>
<dbReference type="AlphaFoldDB" id="M5RR66"/>
<dbReference type="PROSITE" id="PS01302">
    <property type="entry name" value="UPF0758"/>
    <property type="match status" value="1"/>
</dbReference>
<evidence type="ECO:0000256" key="5">
    <source>
        <dbReference type="ARBA" id="ARBA00023049"/>
    </source>
</evidence>
<feature type="domain" description="MPN" evidence="6">
    <location>
        <begin position="209"/>
        <end position="333"/>
    </location>
</feature>
<evidence type="ECO:0000259" key="6">
    <source>
        <dbReference type="PROSITE" id="PS50249"/>
    </source>
</evidence>
<keyword evidence="5" id="KW-0482">Metalloprotease</keyword>
<gene>
    <name evidence="7" type="ORF">RMSM_06617</name>
</gene>
<dbReference type="GO" id="GO:0008237">
    <property type="term" value="F:metallopeptidase activity"/>
    <property type="evidence" value="ECO:0007669"/>
    <property type="project" value="UniProtKB-KW"/>
</dbReference>
<dbReference type="InterPro" id="IPR001405">
    <property type="entry name" value="UPF0758"/>
</dbReference>
<keyword evidence="2" id="KW-0479">Metal-binding</keyword>
<dbReference type="CDD" id="cd08071">
    <property type="entry name" value="MPN_DUF2466"/>
    <property type="match status" value="1"/>
</dbReference>
<dbReference type="Gene3D" id="3.40.140.10">
    <property type="entry name" value="Cytidine Deaminase, domain 2"/>
    <property type="match status" value="1"/>
</dbReference>
<dbReference type="PANTHER" id="PTHR30471:SF3">
    <property type="entry name" value="UPF0758 PROTEIN YEES-RELATED"/>
    <property type="match status" value="1"/>
</dbReference>
<dbReference type="GO" id="GO:0046872">
    <property type="term" value="F:metal ion binding"/>
    <property type="evidence" value="ECO:0007669"/>
    <property type="project" value="UniProtKB-KW"/>
</dbReference>
<evidence type="ECO:0000313" key="8">
    <source>
        <dbReference type="Proteomes" id="UP000011991"/>
    </source>
</evidence>
<organism evidence="7 8">
    <name type="scientific">Rhodopirellula maiorica SM1</name>
    <dbReference type="NCBI Taxonomy" id="1265738"/>
    <lineage>
        <taxon>Bacteria</taxon>
        <taxon>Pseudomonadati</taxon>
        <taxon>Planctomycetota</taxon>
        <taxon>Planctomycetia</taxon>
        <taxon>Pirellulales</taxon>
        <taxon>Pirellulaceae</taxon>
        <taxon>Novipirellula</taxon>
    </lineage>
</organism>
<dbReference type="EMBL" id="ANOG01000956">
    <property type="protein sequence ID" value="EMI16459.1"/>
    <property type="molecule type" value="Genomic_DNA"/>
</dbReference>
<dbReference type="InterPro" id="IPR037518">
    <property type="entry name" value="MPN"/>
</dbReference>